<organism evidence="2 3">
    <name type="scientific">Aspergillus pseudonomiae</name>
    <dbReference type="NCBI Taxonomy" id="1506151"/>
    <lineage>
        <taxon>Eukaryota</taxon>
        <taxon>Fungi</taxon>
        <taxon>Dikarya</taxon>
        <taxon>Ascomycota</taxon>
        <taxon>Pezizomycotina</taxon>
        <taxon>Eurotiomycetes</taxon>
        <taxon>Eurotiomycetidae</taxon>
        <taxon>Eurotiales</taxon>
        <taxon>Aspergillaceae</taxon>
        <taxon>Aspergillus</taxon>
        <taxon>Aspergillus subgen. Circumdati</taxon>
    </lineage>
</organism>
<feature type="region of interest" description="Disordered" evidence="1">
    <location>
        <begin position="36"/>
        <end position="56"/>
    </location>
</feature>
<accession>A0A5N7CSY6</accession>
<keyword evidence="3" id="KW-1185">Reference proteome</keyword>
<dbReference type="RefSeq" id="XP_031934116.1">
    <property type="nucleotide sequence ID" value="XM_032084019.1"/>
</dbReference>
<evidence type="ECO:0000256" key="1">
    <source>
        <dbReference type="SAM" id="MobiDB-lite"/>
    </source>
</evidence>
<sequence>MTNLDRVPGERFSFFCFLLSQLFLCHRSERWGKLGSPVEPRLQGGARESSGGRATMDWTECQGTAKTIKISFPV</sequence>
<dbReference type="AlphaFoldDB" id="A0A5N7CSY6"/>
<protein>
    <submittedName>
        <fullName evidence="2">Uncharacterized protein</fullName>
    </submittedName>
</protein>
<dbReference type="EMBL" id="ML736991">
    <property type="protein sequence ID" value="KAE8396797.1"/>
    <property type="molecule type" value="Genomic_DNA"/>
</dbReference>
<dbReference type="Proteomes" id="UP000325579">
    <property type="component" value="Unassembled WGS sequence"/>
</dbReference>
<reference evidence="2 3" key="1">
    <citation type="submission" date="2019-04" db="EMBL/GenBank/DDBJ databases">
        <authorList>
            <consortium name="DOE Joint Genome Institute"/>
            <person name="Mondo S."/>
            <person name="Kjaerbolling I."/>
            <person name="Vesth T."/>
            <person name="Frisvad J.C."/>
            <person name="Nybo J.L."/>
            <person name="Theobald S."/>
            <person name="Kildgaard S."/>
            <person name="Isbrandt T."/>
            <person name="Kuo A."/>
            <person name="Sato A."/>
            <person name="Lyhne E.K."/>
            <person name="Kogle M.E."/>
            <person name="Wiebenga A."/>
            <person name="Kun R.S."/>
            <person name="Lubbers R.J."/>
            <person name="Makela M.R."/>
            <person name="Barry K."/>
            <person name="Chovatia M."/>
            <person name="Clum A."/>
            <person name="Daum C."/>
            <person name="Haridas S."/>
            <person name="He G."/>
            <person name="LaButti K."/>
            <person name="Lipzen A."/>
            <person name="Riley R."/>
            <person name="Salamov A."/>
            <person name="Simmons B.A."/>
            <person name="Magnuson J.K."/>
            <person name="Henrissat B."/>
            <person name="Mortensen U.H."/>
            <person name="Larsen T.O."/>
            <person name="Devries R.P."/>
            <person name="Grigoriev I.V."/>
            <person name="Machida M."/>
            <person name="Baker S.E."/>
            <person name="Andersen M.R."/>
            <person name="Cantor M.N."/>
            <person name="Hua S.X."/>
        </authorList>
    </citation>
    <scope>NUCLEOTIDE SEQUENCE [LARGE SCALE GENOMIC DNA]</scope>
    <source>
        <strain evidence="2 3">CBS 119388</strain>
    </source>
</reference>
<dbReference type="GeneID" id="43668710"/>
<evidence type="ECO:0000313" key="3">
    <source>
        <dbReference type="Proteomes" id="UP000325579"/>
    </source>
</evidence>
<proteinExistence type="predicted"/>
<gene>
    <name evidence="2" type="ORF">BDV37DRAFT_267363</name>
</gene>
<evidence type="ECO:0000313" key="2">
    <source>
        <dbReference type="EMBL" id="KAE8396797.1"/>
    </source>
</evidence>
<name>A0A5N7CSY6_9EURO</name>